<dbReference type="InterPro" id="IPR010765">
    <property type="entry name" value="DUF1350"/>
</dbReference>
<evidence type="ECO:0000313" key="1">
    <source>
        <dbReference type="EMBL" id="GAA0144775.1"/>
    </source>
</evidence>
<dbReference type="AlphaFoldDB" id="A0AAV3NZD3"/>
<dbReference type="PANTHER" id="PTHR34127:SF1">
    <property type="entry name" value="OS04G0405600 PROTEIN"/>
    <property type="match status" value="1"/>
</dbReference>
<evidence type="ECO:0000313" key="2">
    <source>
        <dbReference type="Proteomes" id="UP001454036"/>
    </source>
</evidence>
<keyword evidence="2" id="KW-1185">Reference proteome</keyword>
<proteinExistence type="predicted"/>
<dbReference type="Proteomes" id="UP001454036">
    <property type="component" value="Unassembled WGS sequence"/>
</dbReference>
<protein>
    <submittedName>
        <fullName evidence="1">Uncharacterized protein</fullName>
    </submittedName>
</protein>
<reference evidence="1 2" key="1">
    <citation type="submission" date="2024-01" db="EMBL/GenBank/DDBJ databases">
        <title>The complete chloroplast genome sequence of Lithospermum erythrorhizon: insights into the phylogenetic relationship among Boraginaceae species and the maternal lineages of purple gromwells.</title>
        <authorList>
            <person name="Okada T."/>
            <person name="Watanabe K."/>
        </authorList>
    </citation>
    <scope>NUCLEOTIDE SEQUENCE [LARGE SCALE GENOMIC DNA]</scope>
</reference>
<dbReference type="Pfam" id="PF07082">
    <property type="entry name" value="DUF1350"/>
    <property type="match status" value="1"/>
</dbReference>
<accession>A0AAV3NZD3</accession>
<comment type="caution">
    <text evidence="1">The sequence shown here is derived from an EMBL/GenBank/DDBJ whole genome shotgun (WGS) entry which is preliminary data.</text>
</comment>
<dbReference type="PANTHER" id="PTHR34127">
    <property type="entry name" value="OS04G0405600 PROTEIN"/>
    <property type="match status" value="1"/>
</dbReference>
<gene>
    <name evidence="1" type="ORF">LIER_05132</name>
</gene>
<name>A0AAV3NZD3_LITER</name>
<organism evidence="1 2">
    <name type="scientific">Lithospermum erythrorhizon</name>
    <name type="common">Purple gromwell</name>
    <name type="synonym">Lithospermum officinale var. erythrorhizon</name>
    <dbReference type="NCBI Taxonomy" id="34254"/>
    <lineage>
        <taxon>Eukaryota</taxon>
        <taxon>Viridiplantae</taxon>
        <taxon>Streptophyta</taxon>
        <taxon>Embryophyta</taxon>
        <taxon>Tracheophyta</taxon>
        <taxon>Spermatophyta</taxon>
        <taxon>Magnoliopsida</taxon>
        <taxon>eudicotyledons</taxon>
        <taxon>Gunneridae</taxon>
        <taxon>Pentapetalae</taxon>
        <taxon>asterids</taxon>
        <taxon>lamiids</taxon>
        <taxon>Boraginales</taxon>
        <taxon>Boraginaceae</taxon>
        <taxon>Boraginoideae</taxon>
        <taxon>Lithospermeae</taxon>
        <taxon>Lithospermum</taxon>
    </lineage>
</organism>
<sequence length="460" mass="51317">MACWVSSPHAHVPVSLNSYNNFKLSRSFTNFSFIKQQNHSSWVLKNRFYSHHSRVSCTSSNDYSDKQADPKGIQLYRDIERVLTESVRQSQGGSSGDWSEIEGAWVLRPRNIEPVSVVHFIGGIFVGAAPQLTYRLFLECLAEKGILVIATPYASGFDYFYITDEVQLKYDRCLRSLQDTVQDLPKFGIGHSLGSLIHLLIGSRYAVERSGNVLMAFNNKEASVAVPLFSPVLLPMAQSIGPLLSQIASSPTIRRGAELTIKQLEVTMKQMENLSPPMMKQVLPLVEQLPPLYMDLVNGRENFTPRPEESRRLIKSYYGISRNLLIKFKDDTIDETPILAQLLSSESAISSMLDMSIRMLPGDHALPLQQGLPDVPPAMADAVNQGGKMLADLTVGTPWESMAKQISFVTLRNKSPLLLSDDPGEINTRLFLFQRLNLSARDNKINFSLIINCLAGNPLV</sequence>
<dbReference type="EMBL" id="BAABME010000692">
    <property type="protein sequence ID" value="GAA0144775.1"/>
    <property type="molecule type" value="Genomic_DNA"/>
</dbReference>